<evidence type="ECO:0000256" key="4">
    <source>
        <dbReference type="HAMAP-Rule" id="MF_00171"/>
    </source>
</evidence>
<evidence type="ECO:0000313" key="10">
    <source>
        <dbReference type="Proteomes" id="UP000245379"/>
    </source>
</evidence>
<feature type="domain" description="Pseudouridine synthase I TruA alpha/beta" evidence="8">
    <location>
        <begin position="8"/>
        <end position="100"/>
    </location>
</feature>
<feature type="domain" description="Pseudouridine synthase I TruA alpha/beta" evidence="8">
    <location>
        <begin position="148"/>
        <end position="244"/>
    </location>
</feature>
<dbReference type="EC" id="5.4.99.12" evidence="4"/>
<dbReference type="PANTHER" id="PTHR11142">
    <property type="entry name" value="PSEUDOURIDYLATE SYNTHASE"/>
    <property type="match status" value="1"/>
</dbReference>
<evidence type="ECO:0000259" key="8">
    <source>
        <dbReference type="Pfam" id="PF01416"/>
    </source>
</evidence>
<accession>A0A317EHW7</accession>
<gene>
    <name evidence="4 9" type="primary">truA</name>
    <name evidence="9" type="ORF">DHW03_18325</name>
</gene>
<evidence type="ECO:0000256" key="6">
    <source>
        <dbReference type="PIRSR" id="PIRSR001430-2"/>
    </source>
</evidence>
<sequence>MRYFFHIAYQGQHFSGWQKQPGVKSVQEVIEQSLSKIFKKPIQIIGCGRTDAHVHASQFFFHADFETEFEFDLLFILNKSLPHSIAVFDIVKMDGLPHARFDAVQRKYDYFIHTYKDPFLGTQSSYYYEHHLDFKKMKRVVSLLPKYKDYRNFCTHPDKYDHTKCNVMEADLFVNAKENRIRFHIASNRFLGKMIRILMGKILLVGKGELSVDEFESYLNGADRPQLLLPAHPTGLFLSKVTYPYLNLEPKTEFLTDTQGTEWLSV</sequence>
<dbReference type="InterPro" id="IPR001406">
    <property type="entry name" value="PsdUridine_synth_TruA"/>
</dbReference>
<dbReference type="EMBL" id="QGNZ01000005">
    <property type="protein sequence ID" value="PWS26005.1"/>
    <property type="molecule type" value="Genomic_DNA"/>
</dbReference>
<dbReference type="HAMAP" id="MF_00171">
    <property type="entry name" value="TruA"/>
    <property type="match status" value="1"/>
</dbReference>
<keyword evidence="10" id="KW-1185">Reference proteome</keyword>
<name>A0A317EHW7_9SPHI</name>
<evidence type="ECO:0000313" key="9">
    <source>
        <dbReference type="EMBL" id="PWS26005.1"/>
    </source>
</evidence>
<keyword evidence="2 4" id="KW-0819">tRNA processing</keyword>
<evidence type="ECO:0000256" key="5">
    <source>
        <dbReference type="PIRSR" id="PIRSR001430-1"/>
    </source>
</evidence>
<dbReference type="PANTHER" id="PTHR11142:SF0">
    <property type="entry name" value="TRNA PSEUDOURIDINE SYNTHASE-LIKE 1"/>
    <property type="match status" value="1"/>
</dbReference>
<comment type="subunit">
    <text evidence="4">Homodimer.</text>
</comment>
<dbReference type="Gene3D" id="3.30.70.660">
    <property type="entry name" value="Pseudouridine synthase I, catalytic domain, C-terminal subdomain"/>
    <property type="match status" value="1"/>
</dbReference>
<dbReference type="GO" id="GO:0003723">
    <property type="term" value="F:RNA binding"/>
    <property type="evidence" value="ECO:0007669"/>
    <property type="project" value="InterPro"/>
</dbReference>
<comment type="catalytic activity">
    <reaction evidence="4 7">
        <text>uridine(38/39/40) in tRNA = pseudouridine(38/39/40) in tRNA</text>
        <dbReference type="Rhea" id="RHEA:22376"/>
        <dbReference type="Rhea" id="RHEA-COMP:10085"/>
        <dbReference type="Rhea" id="RHEA-COMP:10087"/>
        <dbReference type="ChEBI" id="CHEBI:65314"/>
        <dbReference type="ChEBI" id="CHEBI:65315"/>
        <dbReference type="EC" id="5.4.99.12"/>
    </reaction>
</comment>
<dbReference type="InterPro" id="IPR020103">
    <property type="entry name" value="PsdUridine_synth_cat_dom_sf"/>
</dbReference>
<dbReference type="Pfam" id="PF01416">
    <property type="entry name" value="PseudoU_synth_1"/>
    <property type="match status" value="2"/>
</dbReference>
<dbReference type="RefSeq" id="WP_109927306.1">
    <property type="nucleotide sequence ID" value="NZ_QGNZ01000005.1"/>
</dbReference>
<dbReference type="NCBIfam" id="TIGR00071">
    <property type="entry name" value="hisT_truA"/>
    <property type="match status" value="1"/>
</dbReference>
<comment type="function">
    <text evidence="4">Formation of pseudouridine at positions 38, 39 and 40 in the anticodon stem and loop of transfer RNAs.</text>
</comment>
<evidence type="ECO:0000256" key="3">
    <source>
        <dbReference type="ARBA" id="ARBA00023235"/>
    </source>
</evidence>
<evidence type="ECO:0000256" key="1">
    <source>
        <dbReference type="ARBA" id="ARBA00009375"/>
    </source>
</evidence>
<dbReference type="GO" id="GO:0031119">
    <property type="term" value="P:tRNA pseudouridine synthesis"/>
    <property type="evidence" value="ECO:0007669"/>
    <property type="project" value="UniProtKB-UniRule"/>
</dbReference>
<organism evidence="9 10">
    <name type="scientific">Pedobacter yonginense</name>
    <dbReference type="NCBI Taxonomy" id="651869"/>
    <lineage>
        <taxon>Bacteria</taxon>
        <taxon>Pseudomonadati</taxon>
        <taxon>Bacteroidota</taxon>
        <taxon>Sphingobacteriia</taxon>
        <taxon>Sphingobacteriales</taxon>
        <taxon>Sphingobacteriaceae</taxon>
        <taxon>Pedobacter</taxon>
    </lineage>
</organism>
<dbReference type="InterPro" id="IPR020097">
    <property type="entry name" value="PsdUridine_synth_TruA_a/b_dom"/>
</dbReference>
<evidence type="ECO:0000256" key="2">
    <source>
        <dbReference type="ARBA" id="ARBA00022694"/>
    </source>
</evidence>
<dbReference type="Proteomes" id="UP000245379">
    <property type="component" value="Unassembled WGS sequence"/>
</dbReference>
<comment type="caution">
    <text evidence="4">Lacks conserved residue(s) required for the propagation of feature annotation.</text>
</comment>
<keyword evidence="3 4" id="KW-0413">Isomerase</keyword>
<protein>
    <recommendedName>
        <fullName evidence="4">tRNA pseudouridine synthase A</fullName>
        <ecNumber evidence="4">5.4.99.12</ecNumber>
    </recommendedName>
    <alternativeName>
        <fullName evidence="4">tRNA pseudouridine(38-40) synthase</fullName>
    </alternativeName>
    <alternativeName>
        <fullName evidence="4">tRNA pseudouridylate synthase I</fullName>
    </alternativeName>
    <alternativeName>
        <fullName evidence="4">tRNA-uridine isomerase I</fullName>
    </alternativeName>
</protein>
<dbReference type="CDD" id="cd02570">
    <property type="entry name" value="PseudoU_synth_EcTruA"/>
    <property type="match status" value="1"/>
</dbReference>
<dbReference type="Gene3D" id="3.30.70.580">
    <property type="entry name" value="Pseudouridine synthase I, catalytic domain, N-terminal subdomain"/>
    <property type="match status" value="1"/>
</dbReference>
<dbReference type="GO" id="GO:0160147">
    <property type="term" value="F:tRNA pseudouridine(38-40) synthase activity"/>
    <property type="evidence" value="ECO:0007669"/>
    <property type="project" value="UniProtKB-EC"/>
</dbReference>
<evidence type="ECO:0000256" key="7">
    <source>
        <dbReference type="RuleBase" id="RU003792"/>
    </source>
</evidence>
<dbReference type="AlphaFoldDB" id="A0A317EHW7"/>
<feature type="active site" description="Nucleophile" evidence="4 5">
    <location>
        <position position="51"/>
    </location>
</feature>
<proteinExistence type="inferred from homology"/>
<dbReference type="OrthoDB" id="9811823at2"/>
<dbReference type="InterPro" id="IPR020095">
    <property type="entry name" value="PsdUridine_synth_TruA_C"/>
</dbReference>
<dbReference type="InterPro" id="IPR020094">
    <property type="entry name" value="TruA/RsuA/RluB/E/F_N"/>
</dbReference>
<dbReference type="SUPFAM" id="SSF55120">
    <property type="entry name" value="Pseudouridine synthase"/>
    <property type="match status" value="1"/>
</dbReference>
<reference evidence="9 10" key="1">
    <citation type="submission" date="2018-05" db="EMBL/GenBank/DDBJ databases">
        <title>Pedobacter paludis sp. nov., isolated from wetland soil.</title>
        <authorList>
            <person name="Zhang Y."/>
            <person name="Wang G."/>
        </authorList>
    </citation>
    <scope>NUCLEOTIDE SEQUENCE [LARGE SCALE GENOMIC DNA]</scope>
    <source>
        <strain evidence="9 10">KCTC22721</strain>
    </source>
</reference>
<feature type="binding site" evidence="4 6">
    <location>
        <position position="108"/>
    </location>
    <ligand>
        <name>substrate</name>
    </ligand>
</feature>
<comment type="similarity">
    <text evidence="1 4 7">Belongs to the tRNA pseudouridine synthase TruA family.</text>
</comment>
<dbReference type="PIRSF" id="PIRSF001430">
    <property type="entry name" value="tRNA_psdUrid_synth"/>
    <property type="match status" value="1"/>
</dbReference>
<comment type="caution">
    <text evidence="9">The sequence shown here is derived from an EMBL/GenBank/DDBJ whole genome shotgun (WGS) entry which is preliminary data.</text>
</comment>